<dbReference type="CDD" id="cd00038">
    <property type="entry name" value="CAP_ED"/>
    <property type="match status" value="1"/>
</dbReference>
<dbReference type="InterPro" id="IPR003439">
    <property type="entry name" value="ABC_transporter-like_ATP-bd"/>
</dbReference>
<dbReference type="Gene3D" id="3.90.70.10">
    <property type="entry name" value="Cysteine proteinases"/>
    <property type="match status" value="1"/>
</dbReference>
<keyword evidence="5" id="KW-0788">Thiol protease</keyword>
<feature type="transmembrane region" description="Helical" evidence="9">
    <location>
        <begin position="440"/>
        <end position="462"/>
    </location>
</feature>
<protein>
    <submittedName>
        <fullName evidence="14">ABC transporter ATP-binding protein</fullName>
    </submittedName>
</protein>
<dbReference type="Gene3D" id="3.40.50.300">
    <property type="entry name" value="P-loop containing nucleotide triphosphate hydrolases"/>
    <property type="match status" value="1"/>
</dbReference>
<evidence type="ECO:0000256" key="2">
    <source>
        <dbReference type="ARBA" id="ARBA00022692"/>
    </source>
</evidence>
<keyword evidence="15" id="KW-1185">Reference proteome</keyword>
<proteinExistence type="predicted"/>
<feature type="transmembrane region" description="Helical" evidence="9">
    <location>
        <begin position="578"/>
        <end position="598"/>
    </location>
</feature>
<dbReference type="Pfam" id="PF03412">
    <property type="entry name" value="Peptidase_C39"/>
    <property type="match status" value="1"/>
</dbReference>
<dbReference type="PANTHER" id="PTHR43394:SF1">
    <property type="entry name" value="ATP-BINDING CASSETTE SUB-FAMILY B MEMBER 10, MITOCHONDRIAL"/>
    <property type="match status" value="1"/>
</dbReference>
<dbReference type="RefSeq" id="WP_014275716.1">
    <property type="nucleotide sequence ID" value="NZ_BIMW01000067.1"/>
</dbReference>
<evidence type="ECO:0000259" key="10">
    <source>
        <dbReference type="PROSITE" id="PS50042"/>
    </source>
</evidence>
<evidence type="ECO:0000256" key="4">
    <source>
        <dbReference type="ARBA" id="ARBA00022801"/>
    </source>
</evidence>
<dbReference type="PROSITE" id="PS50042">
    <property type="entry name" value="CNMP_BINDING_3"/>
    <property type="match status" value="1"/>
</dbReference>
<dbReference type="PROSITE" id="PS50893">
    <property type="entry name" value="ABC_TRANSPORTER_2"/>
    <property type="match status" value="1"/>
</dbReference>
<dbReference type="InterPro" id="IPR036640">
    <property type="entry name" value="ABC1_TM_sf"/>
</dbReference>
<dbReference type="InterPro" id="IPR011527">
    <property type="entry name" value="ABC1_TM_dom"/>
</dbReference>
<dbReference type="InterPro" id="IPR039421">
    <property type="entry name" value="Type_1_exporter"/>
</dbReference>
<evidence type="ECO:0000256" key="8">
    <source>
        <dbReference type="ARBA" id="ARBA00023136"/>
    </source>
</evidence>
<feature type="domain" description="Cyclic nucleotide-binding" evidence="10">
    <location>
        <begin position="20"/>
        <end position="123"/>
    </location>
</feature>
<dbReference type="InterPro" id="IPR014710">
    <property type="entry name" value="RmlC-like_jellyroll"/>
</dbReference>
<dbReference type="Proteomes" id="UP000326169">
    <property type="component" value="Unassembled WGS sequence"/>
</dbReference>
<evidence type="ECO:0000313" key="14">
    <source>
        <dbReference type="EMBL" id="GCE93244.1"/>
    </source>
</evidence>
<dbReference type="InterPro" id="IPR017871">
    <property type="entry name" value="ABC_transporter-like_CS"/>
</dbReference>
<evidence type="ECO:0000259" key="13">
    <source>
        <dbReference type="PROSITE" id="PS50990"/>
    </source>
</evidence>
<evidence type="ECO:0000313" key="15">
    <source>
        <dbReference type="Proteomes" id="UP000326169"/>
    </source>
</evidence>
<dbReference type="PANTHER" id="PTHR43394">
    <property type="entry name" value="ATP-DEPENDENT PERMEASE MDL1, MITOCHONDRIAL"/>
    <property type="match status" value="1"/>
</dbReference>
<dbReference type="EMBL" id="BIMW01000067">
    <property type="protein sequence ID" value="GCE93244.1"/>
    <property type="molecule type" value="Genomic_DNA"/>
</dbReference>
<dbReference type="Pfam" id="PF00027">
    <property type="entry name" value="cNMP_binding"/>
    <property type="match status" value="1"/>
</dbReference>
<dbReference type="SUPFAM" id="SSF90123">
    <property type="entry name" value="ABC transporter transmembrane region"/>
    <property type="match status" value="1"/>
</dbReference>
<dbReference type="Pfam" id="PF00664">
    <property type="entry name" value="ABC_membrane"/>
    <property type="match status" value="1"/>
</dbReference>
<evidence type="ECO:0000256" key="6">
    <source>
        <dbReference type="ARBA" id="ARBA00022840"/>
    </source>
</evidence>
<dbReference type="CDD" id="cd18782">
    <property type="entry name" value="ABC_6TM_PrtD_LapB_HlyB_like"/>
    <property type="match status" value="1"/>
</dbReference>
<feature type="transmembrane region" description="Helical" evidence="9">
    <location>
        <begin position="474"/>
        <end position="500"/>
    </location>
</feature>
<keyword evidence="5" id="KW-0645">Protease</keyword>
<sequence length="994" mass="110458">MTTSAVSNLQIQEFLLETSPFDRISEKGLRDILPQCQLLSYRTGQPIFERDKLPTQVAVIYQGQARLLAYDSRSQRHTSLQLLGAKEILGWAGLLRGVPCETVIASTEMICISIPAAVFIKLMDKEPQFAEAFRDHAAISEVFELLSQNLQQVANSGGNIKEMTKEYWPDAIVVNLLNGQTKGSDLKFRLDTNRLWLVSSGVVGDYSVGNGINLETLGKSLKVEGPRGARLVGLRQAPTHTEVISEEDTSQDGLKALLPHVIPGPETPPEPELDSSQQIQRFPVVRGRGTVDAPLACFNMLSKHFRVNFRKELIRRIIEGQLETAGSLTLQACGAIAQMMGITAQLVQVPSKALCRLKAPAMIPWRNSFAIIYSISEKQLIMASPEEGIVKMRPGQFVEVYGEACQVLLLQETKGDQQEQFSFWWFVPAIMEHRGVFIEVLLSSFFVQLFGLVNPLLTMIIIDKVMGQRNIDALNILAFLMLGVALFEALLSALRTYLFVDTTNRLDVKLSSEVIDHLLRLPLNYFDNRKVGDLMARVGELSNIRNFLTGTALTVVLDAVFSVVYVAVMFYLNVTMALVALAPLPLFALIIVINSPIIQRLLRRKAELYGHSQAYLVEVLNGMQTVKAQNIELTSRWEWQGRYARYMSSSFKTILTQTAANSISGFLNKLSALALLWVGAYLVINNELTIGGLIAFRIIAGNVTGSLLRFVSVWQSFQEVGMSVERLRDVLDTAPEADEADRNNIPMPEIDGSVIFEEVSFRFGPSGPLQLANINLEFPAGSFVAIVGLSGSGKSTLMKILERLYPPMSGRVKIDNYDINKVELYSLRRQIGVVLQDTLLFSGTVQENIALTNPEASTDEIIRAAKVADAHEFIMGLPNGYNTVVGERGSGLSGGQRQRIAIARTVLQKPRLLILDEATSALDYQSERLVSQNLSQEFHDRTVFFITHRLSAIKNADAIIMMDQGSIVEQGTHDELMAIKGRYYCLYQQQEAQQ</sequence>
<dbReference type="CDD" id="cd02259">
    <property type="entry name" value="Peptidase_C39_like"/>
    <property type="match status" value="1"/>
</dbReference>
<dbReference type="PROSITE" id="PS50990">
    <property type="entry name" value="PEPTIDASE_C39"/>
    <property type="match status" value="1"/>
</dbReference>
<evidence type="ECO:0000259" key="11">
    <source>
        <dbReference type="PROSITE" id="PS50893"/>
    </source>
</evidence>
<dbReference type="Pfam" id="PF00005">
    <property type="entry name" value="ABC_tran"/>
    <property type="match status" value="1"/>
</dbReference>
<feature type="domain" description="Peptidase C39" evidence="13">
    <location>
        <begin position="286"/>
        <end position="408"/>
    </location>
</feature>
<reference evidence="14 15" key="1">
    <citation type="journal article" date="2019" name="J Genomics">
        <title>The Draft Genome of a Hydrogen-producing Cyanobacterium, Arthrospira platensis NIES-46.</title>
        <authorList>
            <person name="Suzuki S."/>
            <person name="Yamaguchi H."/>
            <person name="Kawachi M."/>
        </authorList>
    </citation>
    <scope>NUCLEOTIDE SEQUENCE [LARGE SCALE GENOMIC DNA]</scope>
    <source>
        <strain evidence="14 15">NIES-46</strain>
    </source>
</reference>
<dbReference type="GO" id="GO:0005524">
    <property type="term" value="F:ATP binding"/>
    <property type="evidence" value="ECO:0007669"/>
    <property type="project" value="UniProtKB-KW"/>
</dbReference>
<evidence type="ECO:0000256" key="7">
    <source>
        <dbReference type="ARBA" id="ARBA00022989"/>
    </source>
</evidence>
<feature type="transmembrane region" description="Helical" evidence="9">
    <location>
        <begin position="547"/>
        <end position="572"/>
    </location>
</feature>
<keyword evidence="7 9" id="KW-1133">Transmembrane helix</keyword>
<dbReference type="InterPro" id="IPR027417">
    <property type="entry name" value="P-loop_NTPase"/>
</dbReference>
<keyword evidence="8 9" id="KW-0472">Membrane</keyword>
<dbReference type="PROSITE" id="PS00211">
    <property type="entry name" value="ABC_TRANSPORTER_1"/>
    <property type="match status" value="1"/>
</dbReference>
<dbReference type="GeneID" id="301682184"/>
<dbReference type="Gene3D" id="1.20.1560.10">
    <property type="entry name" value="ABC transporter type 1, transmembrane domain"/>
    <property type="match status" value="1"/>
</dbReference>
<evidence type="ECO:0000256" key="1">
    <source>
        <dbReference type="ARBA" id="ARBA00004651"/>
    </source>
</evidence>
<feature type="domain" description="ABC transmembrane type-1" evidence="12">
    <location>
        <begin position="440"/>
        <end position="719"/>
    </location>
</feature>
<evidence type="ECO:0000259" key="12">
    <source>
        <dbReference type="PROSITE" id="PS50929"/>
    </source>
</evidence>
<evidence type="ECO:0000256" key="5">
    <source>
        <dbReference type="ARBA" id="ARBA00022807"/>
    </source>
</evidence>
<keyword evidence="2 9" id="KW-0812">Transmembrane</keyword>
<feature type="domain" description="ABC transporter" evidence="11">
    <location>
        <begin position="754"/>
        <end position="989"/>
    </location>
</feature>
<dbReference type="InterPro" id="IPR000595">
    <property type="entry name" value="cNMP-bd_dom"/>
</dbReference>
<accession>A0A5M3T150</accession>
<name>A0A5M3T150_LIMPL</name>
<dbReference type="InterPro" id="IPR003593">
    <property type="entry name" value="AAA+_ATPase"/>
</dbReference>
<gene>
    <name evidence="14" type="ORF">NIES46_12930</name>
</gene>
<keyword evidence="6 14" id="KW-0067">ATP-binding</keyword>
<dbReference type="Gene3D" id="2.60.120.10">
    <property type="entry name" value="Jelly Rolls"/>
    <property type="match status" value="1"/>
</dbReference>
<dbReference type="InterPro" id="IPR018490">
    <property type="entry name" value="cNMP-bd_dom_sf"/>
</dbReference>
<keyword evidence="3" id="KW-0547">Nucleotide-binding</keyword>
<evidence type="ECO:0000256" key="3">
    <source>
        <dbReference type="ARBA" id="ARBA00022741"/>
    </source>
</evidence>
<comment type="caution">
    <text evidence="14">The sequence shown here is derived from an EMBL/GenBank/DDBJ whole genome shotgun (WGS) entry which is preliminary data.</text>
</comment>
<dbReference type="SUPFAM" id="SSF51206">
    <property type="entry name" value="cAMP-binding domain-like"/>
    <property type="match status" value="1"/>
</dbReference>
<dbReference type="SMART" id="SM00382">
    <property type="entry name" value="AAA"/>
    <property type="match status" value="1"/>
</dbReference>
<keyword evidence="4" id="KW-0378">Hydrolase</keyword>
<organism evidence="14 15">
    <name type="scientific">Limnospira platensis NIES-46</name>
    <dbReference type="NCBI Taxonomy" id="1236695"/>
    <lineage>
        <taxon>Bacteria</taxon>
        <taxon>Bacillati</taxon>
        <taxon>Cyanobacteriota</taxon>
        <taxon>Cyanophyceae</taxon>
        <taxon>Oscillatoriophycideae</taxon>
        <taxon>Oscillatoriales</taxon>
        <taxon>Sirenicapillariaceae</taxon>
        <taxon>Limnospira</taxon>
    </lineage>
</organism>
<feature type="transmembrane region" description="Helical" evidence="9">
    <location>
        <begin position="666"/>
        <end position="684"/>
    </location>
</feature>
<evidence type="ECO:0000256" key="9">
    <source>
        <dbReference type="SAM" id="Phobius"/>
    </source>
</evidence>
<comment type="subcellular location">
    <subcellularLocation>
        <location evidence="1">Cell membrane</location>
        <topology evidence="1">Multi-pass membrane protein</topology>
    </subcellularLocation>
</comment>
<dbReference type="InterPro" id="IPR005074">
    <property type="entry name" value="Peptidase_C39"/>
</dbReference>
<dbReference type="PROSITE" id="PS50929">
    <property type="entry name" value="ABC_TM1F"/>
    <property type="match status" value="1"/>
</dbReference>
<dbReference type="SUPFAM" id="SSF52540">
    <property type="entry name" value="P-loop containing nucleoside triphosphate hydrolases"/>
    <property type="match status" value="1"/>
</dbReference>